<name>A0AAI8YIG8_9PEZI</name>
<evidence type="ECO:0000313" key="3">
    <source>
        <dbReference type="Proteomes" id="UP001295740"/>
    </source>
</evidence>
<dbReference type="EMBL" id="CAUWAG010000008">
    <property type="protein sequence ID" value="CAJ2506075.1"/>
    <property type="molecule type" value="Genomic_DNA"/>
</dbReference>
<evidence type="ECO:0000313" key="2">
    <source>
        <dbReference type="EMBL" id="CAJ2506075.1"/>
    </source>
</evidence>
<dbReference type="AlphaFoldDB" id="A0AAI8YIG8"/>
<feature type="signal peptide" evidence="1">
    <location>
        <begin position="1"/>
        <end position="16"/>
    </location>
</feature>
<feature type="chain" id="PRO_5042490986" evidence="1">
    <location>
        <begin position="17"/>
        <end position="190"/>
    </location>
</feature>
<sequence>MQFLLVASLLLQVVASLPWPITRATRASRPRHGSLTWLELAQFHFEDYGLTNLCVECNKGEASDPMFDCLLKFDWMDPNVNHTCHCEKDWQWDGVTKENGPNNTYNTDYFVCKSEIAETFQFKFVTMTDLGAFTLMLSHIFRDSKDFPSPTVANLFGQTNLTLVSQEVSDTSLIYFTPDAIKAKIIGVTI</sequence>
<dbReference type="Proteomes" id="UP001295740">
    <property type="component" value="Unassembled WGS sequence"/>
</dbReference>
<reference evidence="2" key="1">
    <citation type="submission" date="2023-10" db="EMBL/GenBank/DDBJ databases">
        <authorList>
            <person name="Hackl T."/>
        </authorList>
    </citation>
    <scope>NUCLEOTIDE SEQUENCE</scope>
</reference>
<evidence type="ECO:0000256" key="1">
    <source>
        <dbReference type="SAM" id="SignalP"/>
    </source>
</evidence>
<protein>
    <submittedName>
        <fullName evidence="2">Uu.00g002050.m01.CDS01</fullName>
    </submittedName>
</protein>
<accession>A0AAI8YIG8</accession>
<proteinExistence type="predicted"/>
<keyword evidence="1" id="KW-0732">Signal</keyword>
<gene>
    <name evidence="2" type="ORF">KHLLAP_LOCUS6543</name>
</gene>
<keyword evidence="3" id="KW-1185">Reference proteome</keyword>
<organism evidence="2 3">
    <name type="scientific">Anthostomella pinea</name>
    <dbReference type="NCBI Taxonomy" id="933095"/>
    <lineage>
        <taxon>Eukaryota</taxon>
        <taxon>Fungi</taxon>
        <taxon>Dikarya</taxon>
        <taxon>Ascomycota</taxon>
        <taxon>Pezizomycotina</taxon>
        <taxon>Sordariomycetes</taxon>
        <taxon>Xylariomycetidae</taxon>
        <taxon>Xylariales</taxon>
        <taxon>Xylariaceae</taxon>
        <taxon>Anthostomella</taxon>
    </lineage>
</organism>
<comment type="caution">
    <text evidence="2">The sequence shown here is derived from an EMBL/GenBank/DDBJ whole genome shotgun (WGS) entry which is preliminary data.</text>
</comment>